<dbReference type="AlphaFoldDB" id="A0A4U8WBI6"/>
<name>A0A4U8WBI6_9FLAO</name>
<organism evidence="1 2">
    <name type="scientific">Chryseobacterium taihuense</name>
    <dbReference type="NCBI Taxonomy" id="1141221"/>
    <lineage>
        <taxon>Bacteria</taxon>
        <taxon>Pseudomonadati</taxon>
        <taxon>Bacteroidota</taxon>
        <taxon>Flavobacteriia</taxon>
        <taxon>Flavobacteriales</taxon>
        <taxon>Weeksellaceae</taxon>
        <taxon>Chryseobacterium group</taxon>
        <taxon>Chryseobacterium</taxon>
    </lineage>
</organism>
<sequence length="233" mass="26876">MSPLPELNLNLGMTNNSGSPFYGGNGEEGVIVRTDSGLKKHTIKLIISDQEAGSVFLKIGEKEIEVPTYKLTLTDDKTEETEAYQVTRDTLGFVKSKTKKSFLSFFGFKRFDKTSFLYDTIAFEPQIEDIEKFDISRHRKLTHDLLTYELERDGQKVMLYAGNINEFAKQDHISQYFMIVDKDGGKSFIGDILFREKFLKLTPKVELHLIKRKKVPKNFEYDDKGKTKKVMYI</sequence>
<accession>A0A4U8WBI6</accession>
<dbReference type="Proteomes" id="UP000290013">
    <property type="component" value="Chromosome"/>
</dbReference>
<dbReference type="EMBL" id="LR215974">
    <property type="protein sequence ID" value="VFB02205.1"/>
    <property type="molecule type" value="Genomic_DNA"/>
</dbReference>
<evidence type="ECO:0000313" key="2">
    <source>
        <dbReference type="Proteomes" id="UP000290013"/>
    </source>
</evidence>
<dbReference type="KEGG" id="ctai:NCTC12078_00179"/>
<dbReference type="RefSeq" id="WP_130913101.1">
    <property type="nucleotide sequence ID" value="NZ_LR215974.1"/>
</dbReference>
<evidence type="ECO:0000313" key="1">
    <source>
        <dbReference type="EMBL" id="VFB02205.1"/>
    </source>
</evidence>
<protein>
    <submittedName>
        <fullName evidence="1">Uncharacterized protein</fullName>
    </submittedName>
</protein>
<reference evidence="1 2" key="1">
    <citation type="submission" date="2019-02" db="EMBL/GenBank/DDBJ databases">
        <authorList>
            <consortium name="Pathogen Informatics"/>
        </authorList>
    </citation>
    <scope>NUCLEOTIDE SEQUENCE [LARGE SCALE GENOMIC DNA]</scope>
    <source>
        <strain evidence="1 2">3012STDY6944375</strain>
    </source>
</reference>
<proteinExistence type="predicted"/>
<gene>
    <name evidence="1" type="ORF">NCTC12078_00179</name>
</gene>